<evidence type="ECO:0000313" key="1">
    <source>
        <dbReference type="EMBL" id="MXQ55339.1"/>
    </source>
</evidence>
<reference evidence="1 2" key="1">
    <citation type="submission" date="2019-12" db="EMBL/GenBank/DDBJ databases">
        <title>Whole-genome analyses of novel actinobacteria.</title>
        <authorList>
            <person name="Sahin N."/>
            <person name="Saygin H."/>
        </authorList>
    </citation>
    <scope>NUCLEOTIDE SEQUENCE [LARGE SCALE GENOMIC DNA]</scope>
    <source>
        <strain evidence="1 2">KC615</strain>
    </source>
</reference>
<evidence type="ECO:0008006" key="3">
    <source>
        <dbReference type="Google" id="ProtNLM"/>
    </source>
</evidence>
<keyword evidence="2" id="KW-1185">Reference proteome</keyword>
<dbReference type="EMBL" id="WUUL01000013">
    <property type="protein sequence ID" value="MXQ55339.1"/>
    <property type="molecule type" value="Genomic_DNA"/>
</dbReference>
<dbReference type="RefSeq" id="WP_160802689.1">
    <property type="nucleotide sequence ID" value="NZ_WUUL01000013.1"/>
</dbReference>
<name>A0A6I4VU66_9BACL</name>
<gene>
    <name evidence="1" type="ORF">GSM42_16775</name>
</gene>
<sequence length="87" mass="9807">MKEELGIDVSFERLIPLGVRQTAATIAPDYSIKEFQYIFQLVENHPLKDYPLSSSEVAGLVEVSIGARFISVIWLRCPSVAGCWFYP</sequence>
<accession>A0A6I4VU66</accession>
<proteinExistence type="predicted"/>
<dbReference type="Proteomes" id="UP000430692">
    <property type="component" value="Unassembled WGS sequence"/>
</dbReference>
<evidence type="ECO:0000313" key="2">
    <source>
        <dbReference type="Proteomes" id="UP000430692"/>
    </source>
</evidence>
<dbReference type="AlphaFoldDB" id="A0A6I4VU66"/>
<organism evidence="1 2">
    <name type="scientific">Shimazuella alba</name>
    <dbReference type="NCBI Taxonomy" id="2690964"/>
    <lineage>
        <taxon>Bacteria</taxon>
        <taxon>Bacillati</taxon>
        <taxon>Bacillota</taxon>
        <taxon>Bacilli</taxon>
        <taxon>Bacillales</taxon>
        <taxon>Thermoactinomycetaceae</taxon>
        <taxon>Shimazuella</taxon>
    </lineage>
</organism>
<protein>
    <recommendedName>
        <fullName evidence="3">Nudix hydrolase domain-containing protein</fullName>
    </recommendedName>
</protein>
<comment type="caution">
    <text evidence="1">The sequence shown here is derived from an EMBL/GenBank/DDBJ whole genome shotgun (WGS) entry which is preliminary data.</text>
</comment>